<evidence type="ECO:0000256" key="4">
    <source>
        <dbReference type="ARBA" id="ARBA00012551"/>
    </source>
</evidence>
<feature type="domain" description="Helicase ATP-binding" evidence="20">
    <location>
        <begin position="439"/>
        <end position="604"/>
    </location>
</feature>
<sequence length="1305" mass="147561">MFDLARAEVDRMRLACWEEERKAEDQQALDRAIKQSTMLFEKRRMEILREVGSDAPDSSDDDQVGTDDDPEDEDNMSTTDSESEDEDELDDSGDDDTDEGLTAEELRLKYANLPNNIDDSVRESLASDATAFSDQSDGAGVDLARDTTERFSSSTGLQPELEEVDPALIDDSEEESTDMSDDMGDSDEDIESDEADSDGESDDGPGLLGFFSAKDRALNYNEQQSDAGEAEGDGDVENSDDDDGGGDVKIASAGEDEDEEQEDPDEVSLVPNGPARDKSIPQEPVQDVLGPTPAFESSVRLTSGFESLSALESDSGSTTPALLPAENETPDVEVTDTIYVEDTGFPDDSDEVSLSNVPDAGDHTQNEAYQSGEPSSEAEASPGTLATKPSEPESVSSYEAPEKPQQPGESPAPGLKTPVPHLLRGTLREYQHFGLDWLAGLYTNHINGILADEMGLGKTIQTIALLAHLAVEHEVWGPHLVVVPTSVILNWEMEFKKWCPGFKIMTYYGNQEERRQKRKGWMDDTNWNVLITSYQLVLQDQQVLKRRSWHYMILDEAHNIKNFRSQRWQALLTFRTRARLLLTGTPLQNNLTELWSLLFFLMPSDGDDEGIEGFADLRNFSEWFRRPVEQILEHGRETMDDEAKRVVTKLHTVLRPYILRRLKADVEKQMPAKYEHVVYCRLSKRQRFLYDGFMSRAQTKETLASGNYLSIINCLMQLRKVCNHPDLFETRPISTSFAMPRSVATEYEIKDLLVRRRLLYEHPLTRLDLDFLNLVPISREDISRRLADDSTRLMAYGPFNSLRERQYHRTNWQMSFNGTTVQSTLEALENESRKRRMAELERCLYFESKRHGRRPVYGSSLIEFLTADGKQKPTPNGPLRKRSLADWLSSRSSILASIILSIEERSQIMDGYVQRFACVTPAAVASGITEAALTPIETRYLTRKERFPPYDPFHEAQMRLSIAFPDKRLLQYDCGKLQRLDKLLRDLKAGGHRALIFTQMTKMLDILEQFLNIHGHRYLRLDGTTKVEQRQILTDRFNNDDRILAFILSSRSGGLGINLTGADTVIFYDLDWNPAMDKQCQDRCHRIGQTRDVHIYRFVSEYTIESNILRKANQKRMLDDVIIQEGEFTTDYFTKLDVRDMIDTEDVLENHDEASAAMDRVLKNRVSGTARVFEQAEDKEDIDAAKNAQKELDHADDGDFDDRTPGQTQAGTPLATGPVIGPEDGETGTGTGTGTGTPGPQLLTSPQVHVAEEPVDVEPQPGHIDNYLLQFMEWNMKDEPLVLPADKTKKKSKKGKEHRLRKRRR</sequence>
<feature type="compositionally biased region" description="Gly residues" evidence="19">
    <location>
        <begin position="1227"/>
        <end position="1237"/>
    </location>
</feature>
<feature type="compositionally biased region" description="Basic residues" evidence="19">
    <location>
        <begin position="1288"/>
        <end position="1305"/>
    </location>
</feature>
<keyword evidence="10" id="KW-0805">Transcription regulation</keyword>
<dbReference type="GO" id="GO:0005524">
    <property type="term" value="F:ATP binding"/>
    <property type="evidence" value="ECO:0007669"/>
    <property type="project" value="UniProtKB-KW"/>
</dbReference>
<feature type="region of interest" description="Disordered" evidence="19">
    <location>
        <begin position="1192"/>
        <end position="1244"/>
    </location>
</feature>
<feature type="compositionally biased region" description="Acidic residues" evidence="19">
    <location>
        <begin position="160"/>
        <end position="203"/>
    </location>
</feature>
<dbReference type="SMART" id="SM00487">
    <property type="entry name" value="DEXDc"/>
    <property type="match status" value="1"/>
</dbReference>
<dbReference type="InterPro" id="IPR014001">
    <property type="entry name" value="Helicase_ATP-bd"/>
</dbReference>
<evidence type="ECO:0000256" key="15">
    <source>
        <dbReference type="ARBA" id="ARBA00037570"/>
    </source>
</evidence>
<dbReference type="GO" id="GO:0016887">
    <property type="term" value="F:ATP hydrolysis activity"/>
    <property type="evidence" value="ECO:0007669"/>
    <property type="project" value="TreeGrafter"/>
</dbReference>
<dbReference type="OrthoDB" id="372624at2759"/>
<dbReference type="InterPro" id="IPR050520">
    <property type="entry name" value="INO80/SWR1_helicase"/>
</dbReference>
<dbReference type="FunFam" id="3.40.50.10810:FF:000005">
    <property type="entry name" value="Photoperiod-independent early flowering 1"/>
    <property type="match status" value="1"/>
</dbReference>
<evidence type="ECO:0000256" key="1">
    <source>
        <dbReference type="ARBA" id="ARBA00004123"/>
    </source>
</evidence>
<keyword evidence="12" id="KW-0010">Activator</keyword>
<dbReference type="VEuPathDB" id="FungiDB:BO71DRAFT_401504"/>
<feature type="compositionally biased region" description="Acidic residues" evidence="19">
    <location>
        <begin position="254"/>
        <end position="266"/>
    </location>
</feature>
<feature type="compositionally biased region" description="Low complexity" evidence="19">
    <location>
        <begin position="371"/>
        <end position="383"/>
    </location>
</feature>
<keyword evidence="13" id="KW-0804">Transcription</keyword>
<dbReference type="InterPro" id="IPR001650">
    <property type="entry name" value="Helicase_C-like"/>
</dbReference>
<dbReference type="PANTHER" id="PTHR45685:SF1">
    <property type="entry name" value="HELICASE SRCAP"/>
    <property type="match status" value="1"/>
</dbReference>
<dbReference type="Gene3D" id="3.40.50.10810">
    <property type="entry name" value="Tandem AAA-ATPase domain"/>
    <property type="match status" value="1"/>
</dbReference>
<evidence type="ECO:0000313" key="22">
    <source>
        <dbReference type="EMBL" id="PYH91280.1"/>
    </source>
</evidence>
<dbReference type="SUPFAM" id="SSF52540">
    <property type="entry name" value="P-loop containing nucleoside triphosphate hydrolases"/>
    <property type="match status" value="2"/>
</dbReference>
<dbReference type="InterPro" id="IPR038718">
    <property type="entry name" value="SNF2-like_sf"/>
</dbReference>
<keyword evidence="11" id="KW-0238">DNA-binding</keyword>
<comment type="subcellular location">
    <subcellularLocation>
        <location evidence="1">Nucleus</location>
    </subcellularLocation>
</comment>
<dbReference type="SMART" id="SM00490">
    <property type="entry name" value="HELICc"/>
    <property type="match status" value="1"/>
</dbReference>
<evidence type="ECO:0000256" key="13">
    <source>
        <dbReference type="ARBA" id="ARBA00023163"/>
    </source>
</evidence>
<evidence type="ECO:0000256" key="11">
    <source>
        <dbReference type="ARBA" id="ARBA00023125"/>
    </source>
</evidence>
<proteinExistence type="inferred from homology"/>
<dbReference type="InterPro" id="IPR027417">
    <property type="entry name" value="P-loop_NTPase"/>
</dbReference>
<dbReference type="GO" id="GO:0003677">
    <property type="term" value="F:DNA binding"/>
    <property type="evidence" value="ECO:0007669"/>
    <property type="project" value="UniProtKB-KW"/>
</dbReference>
<evidence type="ECO:0000256" key="7">
    <source>
        <dbReference type="ARBA" id="ARBA00022806"/>
    </source>
</evidence>
<reference evidence="22 23" key="1">
    <citation type="submission" date="2018-02" db="EMBL/GenBank/DDBJ databases">
        <title>The genomes of Aspergillus section Nigri reveals drivers in fungal speciation.</title>
        <authorList>
            <consortium name="DOE Joint Genome Institute"/>
            <person name="Vesth T.C."/>
            <person name="Nybo J."/>
            <person name="Theobald S."/>
            <person name="Brandl J."/>
            <person name="Frisvad J.C."/>
            <person name="Nielsen K.F."/>
            <person name="Lyhne E.K."/>
            <person name="Kogle M.E."/>
            <person name="Kuo A."/>
            <person name="Riley R."/>
            <person name="Clum A."/>
            <person name="Nolan M."/>
            <person name="Lipzen A."/>
            <person name="Salamov A."/>
            <person name="Henrissat B."/>
            <person name="Wiebenga A."/>
            <person name="De vries R.P."/>
            <person name="Grigoriev I.V."/>
            <person name="Mortensen U.H."/>
            <person name="Andersen M.R."/>
            <person name="Baker S.E."/>
        </authorList>
    </citation>
    <scope>NUCLEOTIDE SEQUENCE [LARGE SCALE GENOMIC DNA]</scope>
    <source>
        <strain evidence="22 23">CBS 707.79</strain>
    </source>
</reference>
<dbReference type="Gene3D" id="1.20.120.850">
    <property type="entry name" value="SWI2/SNF2 ATPases, N-terminal domain"/>
    <property type="match status" value="1"/>
</dbReference>
<gene>
    <name evidence="22" type="ORF">BO71DRAFT_401504</name>
</gene>
<evidence type="ECO:0000256" key="18">
    <source>
        <dbReference type="ARBA" id="ARBA00074297"/>
    </source>
</evidence>
<feature type="region of interest" description="Disordered" evidence="19">
    <location>
        <begin position="1281"/>
        <end position="1305"/>
    </location>
</feature>
<feature type="region of interest" description="Disordered" evidence="19">
    <location>
        <begin position="47"/>
        <end position="294"/>
    </location>
</feature>
<protein>
    <recommendedName>
        <fullName evidence="16">Helicase SWR1</fullName>
        <ecNumber evidence="4">3.6.4.12</ecNumber>
    </recommendedName>
    <alternativeName>
        <fullName evidence="18">Helicase swr1</fullName>
    </alternativeName>
</protein>
<keyword evidence="7" id="KW-0347">Helicase</keyword>
<name>A0A319D235_9EURO</name>
<evidence type="ECO:0000256" key="8">
    <source>
        <dbReference type="ARBA" id="ARBA00022840"/>
    </source>
</evidence>
<evidence type="ECO:0000256" key="2">
    <source>
        <dbReference type="ARBA" id="ARBA00009220"/>
    </source>
</evidence>
<organism evidence="22 23">
    <name type="scientific">Aspergillus ellipticus CBS 707.79</name>
    <dbReference type="NCBI Taxonomy" id="1448320"/>
    <lineage>
        <taxon>Eukaryota</taxon>
        <taxon>Fungi</taxon>
        <taxon>Dikarya</taxon>
        <taxon>Ascomycota</taxon>
        <taxon>Pezizomycotina</taxon>
        <taxon>Eurotiomycetes</taxon>
        <taxon>Eurotiomycetidae</taxon>
        <taxon>Eurotiales</taxon>
        <taxon>Aspergillaceae</taxon>
        <taxon>Aspergillus</taxon>
        <taxon>Aspergillus subgen. Circumdati</taxon>
    </lineage>
</organism>
<feature type="compositionally biased region" description="Acidic residues" evidence="19">
    <location>
        <begin position="57"/>
        <end position="102"/>
    </location>
</feature>
<keyword evidence="9" id="KW-0156">Chromatin regulator</keyword>
<evidence type="ECO:0000259" key="21">
    <source>
        <dbReference type="PROSITE" id="PS51194"/>
    </source>
</evidence>
<evidence type="ECO:0000256" key="19">
    <source>
        <dbReference type="SAM" id="MobiDB-lite"/>
    </source>
</evidence>
<dbReference type="Gene3D" id="3.40.50.300">
    <property type="entry name" value="P-loop containing nucleotide triphosphate hydrolases"/>
    <property type="match status" value="1"/>
</dbReference>
<dbReference type="EC" id="3.6.4.12" evidence="4"/>
<dbReference type="FunFam" id="1.20.120.850:FF:000009">
    <property type="entry name" value="SNF2 family helicase/ATPase (Swr1)"/>
    <property type="match status" value="1"/>
</dbReference>
<evidence type="ECO:0000256" key="10">
    <source>
        <dbReference type="ARBA" id="ARBA00023015"/>
    </source>
</evidence>
<dbReference type="CDD" id="cd18793">
    <property type="entry name" value="SF2_C_SNF"/>
    <property type="match status" value="1"/>
</dbReference>
<comment type="function">
    <text evidence="15">Catalytic component of the SWR1 complex which mediates the ATP-dependent exchange of histone H2A for the H2A variant HZT1 leading to transcriptional regulation of selected genes by chromatin remodeling.</text>
</comment>
<evidence type="ECO:0000256" key="17">
    <source>
        <dbReference type="ARBA" id="ARBA00047995"/>
    </source>
</evidence>
<evidence type="ECO:0000313" key="23">
    <source>
        <dbReference type="Proteomes" id="UP000247810"/>
    </source>
</evidence>
<dbReference type="EMBL" id="KZ825950">
    <property type="protein sequence ID" value="PYH91280.1"/>
    <property type="molecule type" value="Genomic_DNA"/>
</dbReference>
<evidence type="ECO:0000256" key="12">
    <source>
        <dbReference type="ARBA" id="ARBA00023159"/>
    </source>
</evidence>
<keyword evidence="6" id="KW-0378">Hydrolase</keyword>
<comment type="catalytic activity">
    <reaction evidence="17">
        <text>ATP + H2O = ADP + phosphate + H(+)</text>
        <dbReference type="Rhea" id="RHEA:13065"/>
        <dbReference type="ChEBI" id="CHEBI:15377"/>
        <dbReference type="ChEBI" id="CHEBI:15378"/>
        <dbReference type="ChEBI" id="CHEBI:30616"/>
        <dbReference type="ChEBI" id="CHEBI:43474"/>
        <dbReference type="ChEBI" id="CHEBI:456216"/>
        <dbReference type="EC" id="3.6.4.12"/>
    </reaction>
</comment>
<evidence type="ECO:0000256" key="9">
    <source>
        <dbReference type="ARBA" id="ARBA00022853"/>
    </source>
</evidence>
<dbReference type="GO" id="GO:0042393">
    <property type="term" value="F:histone binding"/>
    <property type="evidence" value="ECO:0007669"/>
    <property type="project" value="TreeGrafter"/>
</dbReference>
<dbReference type="InterPro" id="IPR000330">
    <property type="entry name" value="SNF2_N"/>
</dbReference>
<evidence type="ECO:0000256" key="5">
    <source>
        <dbReference type="ARBA" id="ARBA00022741"/>
    </source>
</evidence>
<keyword evidence="5" id="KW-0547">Nucleotide-binding</keyword>
<dbReference type="PANTHER" id="PTHR45685">
    <property type="entry name" value="HELICASE SRCAP-RELATED"/>
    <property type="match status" value="1"/>
</dbReference>
<dbReference type="FunFam" id="3.40.50.300:FF:000655">
    <property type="entry name" value="Protein PHOTOPERIOD-INDEPENDENT EARLY FLOWERING 1"/>
    <property type="match status" value="1"/>
</dbReference>
<dbReference type="Proteomes" id="UP000247810">
    <property type="component" value="Unassembled WGS sequence"/>
</dbReference>
<keyword evidence="14" id="KW-0539">Nucleus</keyword>
<evidence type="ECO:0000256" key="3">
    <source>
        <dbReference type="ARBA" id="ARBA00011826"/>
    </source>
</evidence>
<keyword evidence="23" id="KW-1185">Reference proteome</keyword>
<dbReference type="Pfam" id="PF00271">
    <property type="entry name" value="Helicase_C"/>
    <property type="match status" value="1"/>
</dbReference>
<feature type="compositionally biased region" description="Basic and acidic residues" evidence="19">
    <location>
        <begin position="1192"/>
        <end position="1204"/>
    </location>
</feature>
<dbReference type="InterPro" id="IPR049730">
    <property type="entry name" value="SNF2/RAD54-like_C"/>
</dbReference>
<dbReference type="Pfam" id="PF00176">
    <property type="entry name" value="SNF2-rel_dom"/>
    <property type="match status" value="1"/>
</dbReference>
<evidence type="ECO:0000256" key="16">
    <source>
        <dbReference type="ARBA" id="ARBA00040599"/>
    </source>
</evidence>
<feature type="compositionally biased region" description="Polar residues" evidence="19">
    <location>
        <begin position="310"/>
        <end position="320"/>
    </location>
</feature>
<evidence type="ECO:0000256" key="14">
    <source>
        <dbReference type="ARBA" id="ARBA00023242"/>
    </source>
</evidence>
<dbReference type="GO" id="GO:0000812">
    <property type="term" value="C:Swr1 complex"/>
    <property type="evidence" value="ECO:0007669"/>
    <property type="project" value="TreeGrafter"/>
</dbReference>
<keyword evidence="8" id="KW-0067">ATP-binding</keyword>
<dbReference type="InterPro" id="IPR002464">
    <property type="entry name" value="DNA/RNA_helicase_DEAH_CS"/>
</dbReference>
<dbReference type="PROSITE" id="PS00690">
    <property type="entry name" value="DEAH_ATP_HELICASE"/>
    <property type="match status" value="1"/>
</dbReference>
<comment type="similarity">
    <text evidence="2">Belongs to the SNF2/RAD54 helicase family. SWR1 subfamily.</text>
</comment>
<dbReference type="GO" id="GO:0003678">
    <property type="term" value="F:DNA helicase activity"/>
    <property type="evidence" value="ECO:0007669"/>
    <property type="project" value="UniProtKB-EC"/>
</dbReference>
<feature type="region of interest" description="Disordered" evidence="19">
    <location>
        <begin position="310"/>
        <end position="420"/>
    </location>
</feature>
<feature type="domain" description="Helicase C-terminal" evidence="21">
    <location>
        <begin position="979"/>
        <end position="1129"/>
    </location>
</feature>
<dbReference type="CDD" id="cd18003">
    <property type="entry name" value="DEXQc_SRCAP"/>
    <property type="match status" value="1"/>
</dbReference>
<dbReference type="STRING" id="1448320.A0A319D235"/>
<comment type="subunit">
    <text evidence="3">Component of the SWR1 chromatin-remodeling complex.</text>
</comment>
<dbReference type="PROSITE" id="PS51194">
    <property type="entry name" value="HELICASE_CTER"/>
    <property type="match status" value="1"/>
</dbReference>
<dbReference type="PROSITE" id="PS51192">
    <property type="entry name" value="HELICASE_ATP_BIND_1"/>
    <property type="match status" value="1"/>
</dbReference>
<feature type="compositionally biased region" description="Acidic residues" evidence="19">
    <location>
        <begin position="228"/>
        <end position="245"/>
    </location>
</feature>
<evidence type="ECO:0000256" key="6">
    <source>
        <dbReference type="ARBA" id="ARBA00022801"/>
    </source>
</evidence>
<accession>A0A319D235</accession>
<dbReference type="GO" id="GO:0006338">
    <property type="term" value="P:chromatin remodeling"/>
    <property type="evidence" value="ECO:0007669"/>
    <property type="project" value="TreeGrafter"/>
</dbReference>
<evidence type="ECO:0000259" key="20">
    <source>
        <dbReference type="PROSITE" id="PS51192"/>
    </source>
</evidence>